<name>A0A7R9BUE6_9CRUS</name>
<dbReference type="InterPro" id="IPR000463">
    <property type="entry name" value="Fatty_acid-bd"/>
</dbReference>
<dbReference type="GO" id="GO:0005504">
    <property type="term" value="F:fatty acid binding"/>
    <property type="evidence" value="ECO:0007669"/>
    <property type="project" value="UniProtKB-ARBA"/>
</dbReference>
<dbReference type="OrthoDB" id="354351at2759"/>
<dbReference type="SUPFAM" id="SSF50814">
    <property type="entry name" value="Lipocalins"/>
    <property type="match status" value="1"/>
</dbReference>
<evidence type="ECO:0000259" key="4">
    <source>
        <dbReference type="PROSITE" id="PS00214"/>
    </source>
</evidence>
<dbReference type="EMBL" id="OA884899">
    <property type="protein sequence ID" value="CAD7281430.1"/>
    <property type="molecule type" value="Genomic_DNA"/>
</dbReference>
<dbReference type="PROSITE" id="PS00214">
    <property type="entry name" value="FABP"/>
    <property type="match status" value="1"/>
</dbReference>
<feature type="domain" description="Cytosolic fatty-acid binding proteins" evidence="4">
    <location>
        <begin position="9"/>
        <end position="26"/>
    </location>
</feature>
<dbReference type="Proteomes" id="UP000678499">
    <property type="component" value="Unassembled WGS sequence"/>
</dbReference>
<evidence type="ECO:0000256" key="3">
    <source>
        <dbReference type="RuleBase" id="RU003696"/>
    </source>
</evidence>
<evidence type="ECO:0000256" key="1">
    <source>
        <dbReference type="ARBA" id="ARBA00008390"/>
    </source>
</evidence>
<reference evidence="5" key="1">
    <citation type="submission" date="2020-11" db="EMBL/GenBank/DDBJ databases">
        <authorList>
            <person name="Tran Van P."/>
        </authorList>
    </citation>
    <scope>NUCLEOTIDE SEQUENCE</scope>
</reference>
<comment type="similarity">
    <text evidence="1 3">Belongs to the calycin superfamily. Fatty-acid binding protein (FABP) family.</text>
</comment>
<dbReference type="Gene3D" id="2.40.128.20">
    <property type="match status" value="1"/>
</dbReference>
<gene>
    <name evidence="5" type="ORF">NMOB1V02_LOCUS9076</name>
</gene>
<dbReference type="CDD" id="cd00742">
    <property type="entry name" value="FABP"/>
    <property type="match status" value="1"/>
</dbReference>
<protein>
    <recommendedName>
        <fullName evidence="4">Cytosolic fatty-acid binding proteins domain-containing protein</fullName>
    </recommendedName>
</protein>
<keyword evidence="2" id="KW-0446">Lipid-binding</keyword>
<proteinExistence type="inferred from homology"/>
<evidence type="ECO:0000313" key="6">
    <source>
        <dbReference type="Proteomes" id="UP000678499"/>
    </source>
</evidence>
<dbReference type="EMBL" id="CAJPEX010002862">
    <property type="protein sequence ID" value="CAG0921582.1"/>
    <property type="molecule type" value="Genomic_DNA"/>
</dbReference>
<dbReference type="PANTHER" id="PTHR11955">
    <property type="entry name" value="FATTY ACID BINDING PROTEIN"/>
    <property type="match status" value="1"/>
</dbReference>
<keyword evidence="3" id="KW-0813">Transport</keyword>
<dbReference type="FunFam" id="2.40.128.20:FF:000001">
    <property type="entry name" value="Fatty acid-binding protein, adipocyte"/>
    <property type="match status" value="1"/>
</dbReference>
<dbReference type="InterPro" id="IPR000566">
    <property type="entry name" value="Lipocln_cytosolic_FA-bd_dom"/>
</dbReference>
<dbReference type="PRINTS" id="PR00178">
    <property type="entry name" value="FATTYACIDBP"/>
</dbReference>
<evidence type="ECO:0000256" key="2">
    <source>
        <dbReference type="ARBA" id="ARBA00023121"/>
    </source>
</evidence>
<accession>A0A7R9BUE6</accession>
<dbReference type="InterPro" id="IPR031259">
    <property type="entry name" value="ILBP"/>
</dbReference>
<keyword evidence="6" id="KW-1185">Reference proteome</keyword>
<organism evidence="5">
    <name type="scientific">Notodromas monacha</name>
    <dbReference type="NCBI Taxonomy" id="399045"/>
    <lineage>
        <taxon>Eukaryota</taxon>
        <taxon>Metazoa</taxon>
        <taxon>Ecdysozoa</taxon>
        <taxon>Arthropoda</taxon>
        <taxon>Crustacea</taxon>
        <taxon>Oligostraca</taxon>
        <taxon>Ostracoda</taxon>
        <taxon>Podocopa</taxon>
        <taxon>Podocopida</taxon>
        <taxon>Cypridocopina</taxon>
        <taxon>Cypridoidea</taxon>
        <taxon>Cyprididae</taxon>
        <taxon>Notodromas</taxon>
    </lineage>
</organism>
<dbReference type="InterPro" id="IPR012674">
    <property type="entry name" value="Calycin"/>
</dbReference>
<evidence type="ECO:0000313" key="5">
    <source>
        <dbReference type="EMBL" id="CAD7281430.1"/>
    </source>
</evidence>
<sequence length="137" mass="15327">MADMDCIIGKWKMVSSENFDDYMKALGVGIVLRNLANVATPTIEFSKGDDDTWTMTTSATFRTVEIKFKLNEEFEEVTGDGRKCATTFSFENGVLTQKQVGKDGSKNSELIRTFKGDDLTTVLKVDDVVCTRVYKKV</sequence>
<dbReference type="AlphaFoldDB" id="A0A7R9BUE6"/>
<dbReference type="Pfam" id="PF00061">
    <property type="entry name" value="Lipocalin"/>
    <property type="match status" value="1"/>
</dbReference>